<accession>A0A0E9U8Z1</accession>
<reference evidence="1" key="1">
    <citation type="submission" date="2014-11" db="EMBL/GenBank/DDBJ databases">
        <authorList>
            <person name="Amaro Gonzalez C."/>
        </authorList>
    </citation>
    <scope>NUCLEOTIDE SEQUENCE</scope>
</reference>
<name>A0A0E9U8Z1_ANGAN</name>
<reference evidence="1" key="2">
    <citation type="journal article" date="2015" name="Fish Shellfish Immunol.">
        <title>Early steps in the European eel (Anguilla anguilla)-Vibrio vulnificus interaction in the gills: Role of the RtxA13 toxin.</title>
        <authorList>
            <person name="Callol A."/>
            <person name="Pajuelo D."/>
            <person name="Ebbesson L."/>
            <person name="Teles M."/>
            <person name="MacKenzie S."/>
            <person name="Amaro C."/>
        </authorList>
    </citation>
    <scope>NUCLEOTIDE SEQUENCE</scope>
</reference>
<dbReference type="AlphaFoldDB" id="A0A0E9U8Z1"/>
<evidence type="ECO:0000313" key="1">
    <source>
        <dbReference type="EMBL" id="JAH61418.1"/>
    </source>
</evidence>
<proteinExistence type="predicted"/>
<sequence>MSRWEYLKGIFTTKCFSYYDMSGTLLIRYLLPLSVIHLVCQCESVPKIRWSFEISPWFLAYLSCFRDSSLSGWTGISEGSDE</sequence>
<dbReference type="EMBL" id="GBXM01047159">
    <property type="protein sequence ID" value="JAH61418.1"/>
    <property type="molecule type" value="Transcribed_RNA"/>
</dbReference>
<protein>
    <submittedName>
        <fullName evidence="1">Uncharacterized protein</fullName>
    </submittedName>
</protein>
<organism evidence="1">
    <name type="scientific">Anguilla anguilla</name>
    <name type="common">European freshwater eel</name>
    <name type="synonym">Muraena anguilla</name>
    <dbReference type="NCBI Taxonomy" id="7936"/>
    <lineage>
        <taxon>Eukaryota</taxon>
        <taxon>Metazoa</taxon>
        <taxon>Chordata</taxon>
        <taxon>Craniata</taxon>
        <taxon>Vertebrata</taxon>
        <taxon>Euteleostomi</taxon>
        <taxon>Actinopterygii</taxon>
        <taxon>Neopterygii</taxon>
        <taxon>Teleostei</taxon>
        <taxon>Anguilliformes</taxon>
        <taxon>Anguillidae</taxon>
        <taxon>Anguilla</taxon>
    </lineage>
</organism>